<dbReference type="InterPro" id="IPR051231">
    <property type="entry name" value="SOSS-B"/>
</dbReference>
<evidence type="ECO:0000256" key="1">
    <source>
        <dbReference type="ARBA" id="ARBA00023125"/>
    </source>
</evidence>
<feature type="compositionally biased region" description="Acidic residues" evidence="2">
    <location>
        <begin position="96"/>
        <end position="108"/>
    </location>
</feature>
<dbReference type="InterPro" id="IPR012340">
    <property type="entry name" value="NA-bd_OB-fold"/>
</dbReference>
<reference evidence="4 5" key="1">
    <citation type="submission" date="2014-03" db="EMBL/GenBank/DDBJ databases">
        <title>Draft genome sequence of the novel thermoacidophilic archaea Acidianus copahuensis ALE1 strain, isolated from Copahue volcanic area in Neuquen Argentina.</title>
        <authorList>
            <person name="Urbieta M.S."/>
            <person name="Rascovan N."/>
            <person name="Castro C."/>
            <person name="Revale S."/>
            <person name="Giaveno M.A."/>
            <person name="Vazquez M.P."/>
            <person name="Donati E.R."/>
        </authorList>
    </citation>
    <scope>NUCLEOTIDE SEQUENCE [LARGE SCALE GENOMIC DNA]</scope>
    <source>
        <strain evidence="4 5">ALE1</strain>
    </source>
</reference>
<feature type="domain" description="Single-stranded DNA binding protein Ssb-like OB fold" evidence="3">
    <location>
        <begin position="19"/>
        <end position="89"/>
    </location>
</feature>
<dbReference type="STRING" id="1160895.CM19_02865"/>
<evidence type="ECO:0000313" key="5">
    <source>
        <dbReference type="Proteomes" id="UP000024332"/>
    </source>
</evidence>
<keyword evidence="1 4" id="KW-0238">DNA-binding</keyword>
<dbReference type="InterPro" id="IPR048970">
    <property type="entry name" value="OB_Ssb-like"/>
</dbReference>
<dbReference type="CDD" id="cd04491">
    <property type="entry name" value="SoSSB_OBF"/>
    <property type="match status" value="1"/>
</dbReference>
<dbReference type="Proteomes" id="UP000024332">
    <property type="component" value="Unassembled WGS sequence"/>
</dbReference>
<gene>
    <name evidence="4" type="ORF">CM19_02865</name>
</gene>
<dbReference type="GO" id="GO:0010212">
    <property type="term" value="P:response to ionizing radiation"/>
    <property type="evidence" value="ECO:0007669"/>
    <property type="project" value="TreeGrafter"/>
</dbReference>
<dbReference type="SUPFAM" id="SSF50249">
    <property type="entry name" value="Nucleic acid-binding proteins"/>
    <property type="match status" value="1"/>
</dbReference>
<dbReference type="OrthoDB" id="6262at2157"/>
<dbReference type="PANTHER" id="PTHR13356">
    <property type="entry name" value="OB FOLD NUCLEIC ACID BINDING PROTEIN-RELATED"/>
    <property type="match status" value="1"/>
</dbReference>
<dbReference type="AlphaFoldDB" id="A0A031LQY3"/>
<proteinExistence type="predicted"/>
<accession>A0A031LQY3</accession>
<organism evidence="4 5">
    <name type="scientific">Candidatus Acidianus copahuensis</name>
    <dbReference type="NCBI Taxonomy" id="1160895"/>
    <lineage>
        <taxon>Archaea</taxon>
        <taxon>Thermoproteota</taxon>
        <taxon>Thermoprotei</taxon>
        <taxon>Sulfolobales</taxon>
        <taxon>Sulfolobaceae</taxon>
        <taxon>Acidianus</taxon>
    </lineage>
</organism>
<protein>
    <submittedName>
        <fullName evidence="4">Single-stranded DNA-binding protein</fullName>
    </submittedName>
</protein>
<name>A0A031LQY3_9CREN</name>
<evidence type="ECO:0000256" key="2">
    <source>
        <dbReference type="SAM" id="MobiDB-lite"/>
    </source>
</evidence>
<keyword evidence="5" id="KW-1185">Reference proteome</keyword>
<sequence length="141" mass="15667">MDEKIGNLKAGIENVNVTARILQVGDERSIQTRNGPRTIREIMVGDETGRVKLTVWGSREEELKEGQVIKIENGWTTAFKGQVQLNAGSKSKISEVEDGQIPEADEIPENIPTDNSPPPRRSFRGRGGGGFRGRRPRDEEE</sequence>
<dbReference type="PANTHER" id="PTHR13356:SF0">
    <property type="entry name" value="SOSS COMPLEX SUBUNIT B HOMOLOG"/>
    <property type="match status" value="1"/>
</dbReference>
<dbReference type="Pfam" id="PF21473">
    <property type="entry name" value="OB_Ssb-like"/>
    <property type="match status" value="1"/>
</dbReference>
<feature type="region of interest" description="Disordered" evidence="2">
    <location>
        <begin position="88"/>
        <end position="141"/>
    </location>
</feature>
<comment type="caution">
    <text evidence="4">The sequence shown here is derived from an EMBL/GenBank/DDBJ whole genome shotgun (WGS) entry which is preliminary data.</text>
</comment>
<dbReference type="EMBL" id="JFZT01000019">
    <property type="protein sequence ID" value="EZQ10792.1"/>
    <property type="molecule type" value="Genomic_DNA"/>
</dbReference>
<dbReference type="Gene3D" id="2.40.50.140">
    <property type="entry name" value="Nucleic acid-binding proteins"/>
    <property type="match status" value="1"/>
</dbReference>
<dbReference type="RefSeq" id="WP_048098992.1">
    <property type="nucleotide sequence ID" value="NZ_JFZT01000019.1"/>
</dbReference>
<dbReference type="GO" id="GO:0000724">
    <property type="term" value="P:double-strand break repair via homologous recombination"/>
    <property type="evidence" value="ECO:0007669"/>
    <property type="project" value="TreeGrafter"/>
</dbReference>
<dbReference type="GO" id="GO:0003677">
    <property type="term" value="F:DNA binding"/>
    <property type="evidence" value="ECO:0007669"/>
    <property type="project" value="UniProtKB-KW"/>
</dbReference>
<evidence type="ECO:0000313" key="4">
    <source>
        <dbReference type="EMBL" id="EZQ10792.1"/>
    </source>
</evidence>
<evidence type="ECO:0000259" key="3">
    <source>
        <dbReference type="Pfam" id="PF21473"/>
    </source>
</evidence>